<evidence type="ECO:0000256" key="3">
    <source>
        <dbReference type="ARBA" id="ARBA00013047"/>
    </source>
</evidence>
<protein>
    <recommendedName>
        <fullName evidence="4 12">Phosphoribosylformylglycinamidine cyclo-ligase</fullName>
        <ecNumber evidence="3 12">6.3.3.1</ecNumber>
    </recommendedName>
    <alternativeName>
        <fullName evidence="9 12">AIR synthase</fullName>
    </alternativeName>
    <alternativeName>
        <fullName evidence="10 12">AIRS</fullName>
    </alternativeName>
    <alternativeName>
        <fullName evidence="8 12">Phosphoribosyl-aminoimidazole synthetase</fullName>
    </alternativeName>
</protein>
<evidence type="ECO:0000256" key="1">
    <source>
        <dbReference type="ARBA" id="ARBA00004686"/>
    </source>
</evidence>
<dbReference type="Gene3D" id="3.30.1330.10">
    <property type="entry name" value="PurM-like, N-terminal domain"/>
    <property type="match status" value="1"/>
</dbReference>
<keyword evidence="17" id="KW-1185">Reference proteome</keyword>
<reference evidence="16 17" key="1">
    <citation type="journal article" date="2019" name="Int. J. Syst. Evol. Microbiol.">
        <title>The Global Catalogue of Microorganisms (GCM) 10K type strain sequencing project: providing services to taxonomists for standard genome sequencing and annotation.</title>
        <authorList>
            <consortium name="The Broad Institute Genomics Platform"/>
            <consortium name="The Broad Institute Genome Sequencing Center for Infectious Disease"/>
            <person name="Wu L."/>
            <person name="Ma J."/>
        </authorList>
    </citation>
    <scope>NUCLEOTIDE SEQUENCE [LARGE SCALE GENOMIC DNA]</scope>
    <source>
        <strain evidence="16 17">JCM 3272</strain>
    </source>
</reference>
<evidence type="ECO:0000256" key="2">
    <source>
        <dbReference type="ARBA" id="ARBA00010280"/>
    </source>
</evidence>
<feature type="domain" description="PurM-like N-terminal" evidence="14">
    <location>
        <begin position="112"/>
        <end position="216"/>
    </location>
</feature>
<dbReference type="InterPro" id="IPR036676">
    <property type="entry name" value="PurM-like_C_sf"/>
</dbReference>
<dbReference type="Proteomes" id="UP001501444">
    <property type="component" value="Unassembled WGS sequence"/>
</dbReference>
<comment type="similarity">
    <text evidence="2 12">Belongs to the AIR synthase family.</text>
</comment>
<evidence type="ECO:0000259" key="14">
    <source>
        <dbReference type="Pfam" id="PF00586"/>
    </source>
</evidence>
<dbReference type="SUPFAM" id="SSF56042">
    <property type="entry name" value="PurM C-terminal domain-like"/>
    <property type="match status" value="1"/>
</dbReference>
<evidence type="ECO:0000256" key="6">
    <source>
        <dbReference type="ARBA" id="ARBA00022741"/>
    </source>
</evidence>
<dbReference type="PANTHER" id="PTHR10520">
    <property type="entry name" value="TRIFUNCTIONAL PURINE BIOSYNTHETIC PROTEIN ADENOSINE-3-RELATED"/>
    <property type="match status" value="1"/>
</dbReference>
<evidence type="ECO:0000256" key="10">
    <source>
        <dbReference type="ARBA" id="ARBA00033093"/>
    </source>
</evidence>
<proteinExistence type="inferred from homology"/>
<dbReference type="PANTHER" id="PTHR10520:SF12">
    <property type="entry name" value="TRIFUNCTIONAL PURINE BIOSYNTHETIC PROTEIN ADENOSINE-3"/>
    <property type="match status" value="1"/>
</dbReference>
<keyword evidence="5 12" id="KW-0436">Ligase</keyword>
<dbReference type="CDD" id="cd02196">
    <property type="entry name" value="PurM"/>
    <property type="match status" value="1"/>
</dbReference>
<evidence type="ECO:0000256" key="4">
    <source>
        <dbReference type="ARBA" id="ARBA00020367"/>
    </source>
</evidence>
<evidence type="ECO:0000256" key="13">
    <source>
        <dbReference type="SAM" id="MobiDB-lite"/>
    </source>
</evidence>
<gene>
    <name evidence="12 16" type="primary">purM</name>
    <name evidence="16" type="ORF">GCM10010170_006170</name>
</gene>
<comment type="subcellular location">
    <subcellularLocation>
        <location evidence="12">Cytoplasm</location>
    </subcellularLocation>
</comment>
<dbReference type="HAMAP" id="MF_00741">
    <property type="entry name" value="AIRS"/>
    <property type="match status" value="1"/>
</dbReference>
<keyword evidence="12" id="KW-0658">Purine biosynthesis</keyword>
<evidence type="ECO:0000256" key="8">
    <source>
        <dbReference type="ARBA" id="ARBA00031908"/>
    </source>
</evidence>
<evidence type="ECO:0000256" key="12">
    <source>
        <dbReference type="HAMAP-Rule" id="MF_00741"/>
    </source>
</evidence>
<dbReference type="Gene3D" id="3.90.650.10">
    <property type="entry name" value="PurM-like C-terminal domain"/>
    <property type="match status" value="1"/>
</dbReference>
<dbReference type="InterPro" id="IPR010918">
    <property type="entry name" value="PurM-like_C_dom"/>
</dbReference>
<dbReference type="Pfam" id="PF02769">
    <property type="entry name" value="AIRS_C"/>
    <property type="match status" value="1"/>
</dbReference>
<feature type="compositionally biased region" description="Basic and acidic residues" evidence="13">
    <location>
        <begin position="17"/>
        <end position="33"/>
    </location>
</feature>
<evidence type="ECO:0000256" key="5">
    <source>
        <dbReference type="ARBA" id="ARBA00022598"/>
    </source>
</evidence>
<evidence type="ECO:0000313" key="16">
    <source>
        <dbReference type="EMBL" id="GAA2329030.1"/>
    </source>
</evidence>
<name>A0ABN3FF81_9ACTN</name>
<comment type="pathway">
    <text evidence="1 12">Purine metabolism; IMP biosynthesis via de novo pathway; 5-amino-1-(5-phospho-D-ribosyl)imidazole from N(2)-formyl-N(1)-(5-phospho-D-ribosyl)glycinamide: step 2/2.</text>
</comment>
<feature type="domain" description="PurM-like C-terminal" evidence="15">
    <location>
        <begin position="228"/>
        <end position="394"/>
    </location>
</feature>
<dbReference type="InterPro" id="IPR004733">
    <property type="entry name" value="PurM_cligase"/>
</dbReference>
<dbReference type="InterPro" id="IPR036921">
    <property type="entry name" value="PurM-like_N_sf"/>
</dbReference>
<keyword evidence="7 12" id="KW-0067">ATP-binding</keyword>
<accession>A0ABN3FF81</accession>
<evidence type="ECO:0000256" key="11">
    <source>
        <dbReference type="ARBA" id="ARBA00049057"/>
    </source>
</evidence>
<evidence type="ECO:0000256" key="9">
    <source>
        <dbReference type="ARBA" id="ARBA00032931"/>
    </source>
</evidence>
<dbReference type="InterPro" id="IPR016188">
    <property type="entry name" value="PurM-like_N"/>
</dbReference>
<keyword evidence="12" id="KW-0963">Cytoplasm</keyword>
<organism evidence="16 17">
    <name type="scientific">Dactylosporangium salmoneum</name>
    <dbReference type="NCBI Taxonomy" id="53361"/>
    <lineage>
        <taxon>Bacteria</taxon>
        <taxon>Bacillati</taxon>
        <taxon>Actinomycetota</taxon>
        <taxon>Actinomycetes</taxon>
        <taxon>Micromonosporales</taxon>
        <taxon>Micromonosporaceae</taxon>
        <taxon>Dactylosporangium</taxon>
    </lineage>
</organism>
<dbReference type="EMBL" id="BAAARV010000005">
    <property type="protein sequence ID" value="GAA2329030.1"/>
    <property type="molecule type" value="Genomic_DNA"/>
</dbReference>
<comment type="catalytic activity">
    <reaction evidence="11 12">
        <text>2-formamido-N(1)-(5-O-phospho-beta-D-ribosyl)acetamidine + ATP = 5-amino-1-(5-phospho-beta-D-ribosyl)imidazole + ADP + phosphate + H(+)</text>
        <dbReference type="Rhea" id="RHEA:23032"/>
        <dbReference type="ChEBI" id="CHEBI:15378"/>
        <dbReference type="ChEBI" id="CHEBI:30616"/>
        <dbReference type="ChEBI" id="CHEBI:43474"/>
        <dbReference type="ChEBI" id="CHEBI:137981"/>
        <dbReference type="ChEBI" id="CHEBI:147287"/>
        <dbReference type="ChEBI" id="CHEBI:456216"/>
        <dbReference type="EC" id="6.3.3.1"/>
    </reaction>
</comment>
<keyword evidence="6 12" id="KW-0547">Nucleotide-binding</keyword>
<dbReference type="Pfam" id="PF00586">
    <property type="entry name" value="AIRS"/>
    <property type="match status" value="1"/>
</dbReference>
<comment type="caution">
    <text evidence="16">The sequence shown here is derived from an EMBL/GenBank/DDBJ whole genome shotgun (WGS) entry which is preliminary data.</text>
</comment>
<dbReference type="NCBIfam" id="TIGR00878">
    <property type="entry name" value="purM"/>
    <property type="match status" value="1"/>
</dbReference>
<feature type="region of interest" description="Disordered" evidence="13">
    <location>
        <begin position="1"/>
        <end position="51"/>
    </location>
</feature>
<dbReference type="SUPFAM" id="SSF55326">
    <property type="entry name" value="PurM N-terminal domain-like"/>
    <property type="match status" value="1"/>
</dbReference>
<evidence type="ECO:0000259" key="15">
    <source>
        <dbReference type="Pfam" id="PF02769"/>
    </source>
</evidence>
<dbReference type="EC" id="6.3.3.1" evidence="3 12"/>
<evidence type="ECO:0000256" key="7">
    <source>
        <dbReference type="ARBA" id="ARBA00022840"/>
    </source>
</evidence>
<evidence type="ECO:0000313" key="17">
    <source>
        <dbReference type="Proteomes" id="UP001501444"/>
    </source>
</evidence>
<sequence>MTAYPRHEAVPAAARHIKGEKVTHVDERAERAGETGQGSTPERQLWTAGNGRGRRKTVTYADAGVSIHAGEQAVELLRTKVHRTHRPEVMGDIGGFAGLFRLDLKKYKSPILASSTDGVGTKLAIAQAMGIHDTVGIDLVAMVVDDLVACGAEPLFLLDYIACGEVVPDRVAEIGAGIADGCRYAGCALLGGETAEHPGVMRPDEYDISGTGVGVVEEDAILGRDRVEVGDVVIALRSTGLHSNGYSLVRHVLLGAGRMRLDSVIDEFGKQRTLGEELLTPTRIYAKDCLDLLKEADIHAYAHVTGGGIPGNLVRVLPEHLDAVVDRATWRPQPIFELVRTKGRIEDSEMESTFNMGIGMLTVVSAEDADRTLAFLAGRGLDAWQVGEVIEGTGTVQMVGSHTRG</sequence>